<dbReference type="InterPro" id="IPR018448">
    <property type="entry name" value="TatB"/>
</dbReference>
<comment type="similarity">
    <text evidence="9">Belongs to the TatB family.</text>
</comment>
<feature type="compositionally biased region" description="Basic and acidic residues" evidence="10">
    <location>
        <begin position="67"/>
        <end position="78"/>
    </location>
</feature>
<organism evidence="11 12">
    <name type="scientific">Marinobacterium aestuariivivens</name>
    <dbReference type="NCBI Taxonomy" id="1698799"/>
    <lineage>
        <taxon>Bacteria</taxon>
        <taxon>Pseudomonadati</taxon>
        <taxon>Pseudomonadota</taxon>
        <taxon>Gammaproteobacteria</taxon>
        <taxon>Oceanospirillales</taxon>
        <taxon>Oceanospirillaceae</taxon>
        <taxon>Marinobacterium</taxon>
    </lineage>
</organism>
<evidence type="ECO:0000256" key="4">
    <source>
        <dbReference type="ARBA" id="ARBA00022692"/>
    </source>
</evidence>
<name>A0ABW1ZZR2_9GAMM</name>
<evidence type="ECO:0000256" key="10">
    <source>
        <dbReference type="SAM" id="MobiDB-lite"/>
    </source>
</evidence>
<evidence type="ECO:0000256" key="8">
    <source>
        <dbReference type="ARBA" id="ARBA00023136"/>
    </source>
</evidence>
<proteinExistence type="inferred from homology"/>
<keyword evidence="8 9" id="KW-0472">Membrane</keyword>
<comment type="function">
    <text evidence="9">Part of the twin-arginine translocation (Tat) system that transports large folded proteins containing a characteristic twin-arginine motif in their signal peptide across membranes. Together with TatC, TatB is part of a receptor directly interacting with Tat signal peptides. TatB may form an oligomeric binding site that transiently accommodates folded Tat precursor proteins before their translocation.</text>
</comment>
<dbReference type="RefSeq" id="WP_379909204.1">
    <property type="nucleotide sequence ID" value="NZ_JBHSWE010000001.1"/>
</dbReference>
<keyword evidence="7 9" id="KW-0811">Translocation</keyword>
<evidence type="ECO:0000256" key="2">
    <source>
        <dbReference type="ARBA" id="ARBA00022448"/>
    </source>
</evidence>
<comment type="subunit">
    <text evidence="9">The Tat system comprises two distinct complexes: a TatABC complex, containing multiple copies of TatA, TatB and TatC subunits, and a separate TatA complex, containing only TatA subunits. Substrates initially bind to the TatABC complex, which probably triggers association of the separate TatA complex to form the active translocon.</text>
</comment>
<evidence type="ECO:0000256" key="5">
    <source>
        <dbReference type="ARBA" id="ARBA00022927"/>
    </source>
</evidence>
<dbReference type="Proteomes" id="UP001596422">
    <property type="component" value="Unassembled WGS sequence"/>
</dbReference>
<keyword evidence="2 9" id="KW-0813">Transport</keyword>
<protein>
    <recommendedName>
        <fullName evidence="9">Sec-independent protein translocase protein TatB</fullName>
    </recommendedName>
</protein>
<dbReference type="InterPro" id="IPR003369">
    <property type="entry name" value="TatA/B/E"/>
</dbReference>
<dbReference type="Gene3D" id="1.20.5.3310">
    <property type="match status" value="1"/>
</dbReference>
<dbReference type="PRINTS" id="PR01506">
    <property type="entry name" value="TATBPROTEIN"/>
</dbReference>
<evidence type="ECO:0000313" key="12">
    <source>
        <dbReference type="Proteomes" id="UP001596422"/>
    </source>
</evidence>
<evidence type="ECO:0000256" key="9">
    <source>
        <dbReference type="HAMAP-Rule" id="MF_00237"/>
    </source>
</evidence>
<dbReference type="PANTHER" id="PTHR33162">
    <property type="entry name" value="SEC-INDEPENDENT PROTEIN TRANSLOCASE PROTEIN TATA, CHLOROPLASTIC"/>
    <property type="match status" value="1"/>
</dbReference>
<feature type="compositionally biased region" description="Basic and acidic residues" evidence="10">
    <location>
        <begin position="112"/>
        <end position="127"/>
    </location>
</feature>
<sequence>MFDIGFAELLIIAVVALLVLGPEKLPTAVRTLGLWVGKFRRTVSGIQAEISEELRLDELRRNASIEKERLDRELDEMKTPFQSTSRTSPNAGEGQGGASDTPAADPKAADSGAEKKRILDEQAERGAARAGPGTASYFPPGRVASAPDVVVADHIAGISWSVLFCQ</sequence>
<keyword evidence="3 9" id="KW-1003">Cell membrane</keyword>
<dbReference type="HAMAP" id="MF_00237">
    <property type="entry name" value="TatB"/>
    <property type="match status" value="1"/>
</dbReference>
<evidence type="ECO:0000256" key="7">
    <source>
        <dbReference type="ARBA" id="ARBA00023010"/>
    </source>
</evidence>
<dbReference type="Pfam" id="PF02416">
    <property type="entry name" value="TatA_B_E"/>
    <property type="match status" value="1"/>
</dbReference>
<comment type="caution">
    <text evidence="11">The sequence shown here is derived from an EMBL/GenBank/DDBJ whole genome shotgun (WGS) entry which is preliminary data.</text>
</comment>
<keyword evidence="6 9" id="KW-1133">Transmembrane helix</keyword>
<keyword evidence="4 9" id="KW-0812">Transmembrane</keyword>
<evidence type="ECO:0000256" key="1">
    <source>
        <dbReference type="ARBA" id="ARBA00004167"/>
    </source>
</evidence>
<evidence type="ECO:0000256" key="6">
    <source>
        <dbReference type="ARBA" id="ARBA00022989"/>
    </source>
</evidence>
<gene>
    <name evidence="9 11" type="primary">tatB</name>
    <name evidence="11" type="ORF">ACFQDL_11890</name>
</gene>
<dbReference type="PANTHER" id="PTHR33162:SF1">
    <property type="entry name" value="SEC-INDEPENDENT PROTEIN TRANSLOCASE PROTEIN TATA, CHLOROPLASTIC"/>
    <property type="match status" value="1"/>
</dbReference>
<evidence type="ECO:0000256" key="3">
    <source>
        <dbReference type="ARBA" id="ARBA00022475"/>
    </source>
</evidence>
<reference evidence="12" key="1">
    <citation type="journal article" date="2019" name="Int. J. Syst. Evol. Microbiol.">
        <title>The Global Catalogue of Microorganisms (GCM) 10K type strain sequencing project: providing services to taxonomists for standard genome sequencing and annotation.</title>
        <authorList>
            <consortium name="The Broad Institute Genomics Platform"/>
            <consortium name="The Broad Institute Genome Sequencing Center for Infectious Disease"/>
            <person name="Wu L."/>
            <person name="Ma J."/>
        </authorList>
    </citation>
    <scope>NUCLEOTIDE SEQUENCE [LARGE SCALE GENOMIC DNA]</scope>
    <source>
        <strain evidence="12">NBRC 111756</strain>
    </source>
</reference>
<keyword evidence="12" id="KW-1185">Reference proteome</keyword>
<feature type="compositionally biased region" description="Polar residues" evidence="10">
    <location>
        <begin position="80"/>
        <end position="90"/>
    </location>
</feature>
<dbReference type="NCBIfam" id="TIGR01410">
    <property type="entry name" value="tatB"/>
    <property type="match status" value="1"/>
</dbReference>
<feature type="region of interest" description="Disordered" evidence="10">
    <location>
        <begin position="67"/>
        <end position="141"/>
    </location>
</feature>
<dbReference type="EMBL" id="JBHSWE010000001">
    <property type="protein sequence ID" value="MFC6670702.1"/>
    <property type="molecule type" value="Genomic_DNA"/>
</dbReference>
<keyword evidence="5 9" id="KW-0653">Protein transport</keyword>
<evidence type="ECO:0000313" key="11">
    <source>
        <dbReference type="EMBL" id="MFC6670702.1"/>
    </source>
</evidence>
<accession>A0ABW1ZZR2</accession>
<comment type="subcellular location">
    <subcellularLocation>
        <location evidence="9">Cell membrane</location>
        <topology evidence="9">Single-pass membrane protein</topology>
    </subcellularLocation>
    <subcellularLocation>
        <location evidence="1">Membrane</location>
        <topology evidence="1">Single-pass membrane protein</topology>
    </subcellularLocation>
</comment>